<dbReference type="AlphaFoldDB" id="A0AAE9DLI7"/>
<evidence type="ECO:0000313" key="2">
    <source>
        <dbReference type="EMBL" id="ULU06973.1"/>
    </source>
</evidence>
<proteinExistence type="predicted"/>
<dbReference type="InterPro" id="IPR012674">
    <property type="entry name" value="Calycin"/>
</dbReference>
<evidence type="ECO:0000313" key="3">
    <source>
        <dbReference type="Proteomes" id="UP000827892"/>
    </source>
</evidence>
<dbReference type="SUPFAM" id="SSF50814">
    <property type="entry name" value="Lipocalins"/>
    <property type="match status" value="1"/>
</dbReference>
<name>A0AAE9DLI7_CAEBR</name>
<reference evidence="2 3" key="1">
    <citation type="submission" date="2022-05" db="EMBL/GenBank/DDBJ databases">
        <title>Chromosome-level reference genomes for two strains of Caenorhabditis briggsae: an improved platform for comparative genomics.</title>
        <authorList>
            <person name="Stevens L."/>
            <person name="Andersen E.C."/>
        </authorList>
    </citation>
    <scope>NUCLEOTIDE SEQUENCE [LARGE SCALE GENOMIC DNA]</scope>
    <source>
        <strain evidence="2">QX1410_ONT</strain>
        <tissue evidence="2">Whole-organism</tissue>
    </source>
</reference>
<organism evidence="2 3">
    <name type="scientific">Caenorhabditis briggsae</name>
    <dbReference type="NCBI Taxonomy" id="6238"/>
    <lineage>
        <taxon>Eukaryota</taxon>
        <taxon>Metazoa</taxon>
        <taxon>Ecdysozoa</taxon>
        <taxon>Nematoda</taxon>
        <taxon>Chromadorea</taxon>
        <taxon>Rhabditida</taxon>
        <taxon>Rhabditina</taxon>
        <taxon>Rhabditomorpha</taxon>
        <taxon>Rhabditoidea</taxon>
        <taxon>Rhabditidae</taxon>
        <taxon>Peloderinae</taxon>
        <taxon>Caenorhabditis</taxon>
    </lineage>
</organism>
<sequence>MIGKIRSVLLKKSETKSLNSKPNLEEPEPISGERRFSGTWKLISAGDTMRYMKLRRLPQDEFMANLEFTWNGTNLILPPEPEIIADPELTAFTSFKDGVLKTVLLFDDDDQVTIERNSKTAITRIEMNVSDTKKPDESNENPEEDPEKEEEEEENVTPVSEGIVGTWKPTSQTDYPHFFNSEKPGRKSRWLIGQLTYNMKIGQISWELIPSEKLKNTGRETNVPLKKQLEYSDHSETWSFENDDLVIVFKNKLDQRVIKKYYKFILGGKLHIVYHDLQTDVTATRIYERVI</sequence>
<gene>
    <name evidence="2" type="ORF">L3Y34_018632</name>
</gene>
<protein>
    <submittedName>
        <fullName evidence="2">Uncharacterized protein</fullName>
    </submittedName>
</protein>
<feature type="compositionally biased region" description="Acidic residues" evidence="1">
    <location>
        <begin position="138"/>
        <end position="155"/>
    </location>
</feature>
<feature type="region of interest" description="Disordered" evidence="1">
    <location>
        <begin position="125"/>
        <end position="167"/>
    </location>
</feature>
<dbReference type="EMBL" id="CP090892">
    <property type="protein sequence ID" value="ULU06973.1"/>
    <property type="molecule type" value="Genomic_DNA"/>
</dbReference>
<accession>A0AAE9DLI7</accession>
<evidence type="ECO:0000256" key="1">
    <source>
        <dbReference type="SAM" id="MobiDB-lite"/>
    </source>
</evidence>
<dbReference type="Proteomes" id="UP000827892">
    <property type="component" value="Chromosome II"/>
</dbReference>